<name>A0A5B8Z2P0_CYTDA</name>
<dbReference type="CDD" id="cd01427">
    <property type="entry name" value="HAD_like"/>
    <property type="match status" value="1"/>
</dbReference>
<dbReference type="KEGG" id="bda:FSZ17_04020"/>
<dbReference type="AlphaFoldDB" id="A0A5B8Z2P0"/>
<protein>
    <submittedName>
        <fullName evidence="1">HAD family hydrolase</fullName>
    </submittedName>
</protein>
<evidence type="ECO:0000313" key="1">
    <source>
        <dbReference type="EMBL" id="QED46503.1"/>
    </source>
</evidence>
<keyword evidence="2" id="KW-1185">Reference proteome</keyword>
<evidence type="ECO:0000313" key="2">
    <source>
        <dbReference type="Proteomes" id="UP000321555"/>
    </source>
</evidence>
<dbReference type="SUPFAM" id="SSF56784">
    <property type="entry name" value="HAD-like"/>
    <property type="match status" value="1"/>
</dbReference>
<dbReference type="GO" id="GO:0016787">
    <property type="term" value="F:hydrolase activity"/>
    <property type="evidence" value="ECO:0007669"/>
    <property type="project" value="UniProtKB-KW"/>
</dbReference>
<organism evidence="1 2">
    <name type="scientific">Cytobacillus dafuensis</name>
    <name type="common">Bacillus dafuensis</name>
    <dbReference type="NCBI Taxonomy" id="1742359"/>
    <lineage>
        <taxon>Bacteria</taxon>
        <taxon>Bacillati</taxon>
        <taxon>Bacillota</taxon>
        <taxon>Bacilli</taxon>
        <taxon>Bacillales</taxon>
        <taxon>Bacillaceae</taxon>
        <taxon>Cytobacillus</taxon>
    </lineage>
</organism>
<keyword evidence="1" id="KW-0378">Hydrolase</keyword>
<proteinExistence type="predicted"/>
<accession>A0A5B8Z2P0</accession>
<dbReference type="InterPro" id="IPR036412">
    <property type="entry name" value="HAD-like_sf"/>
</dbReference>
<dbReference type="EMBL" id="CP042593">
    <property type="protein sequence ID" value="QED46503.1"/>
    <property type="molecule type" value="Genomic_DNA"/>
</dbReference>
<dbReference type="STRING" id="1742359.GCA_001439625_04537"/>
<dbReference type="RefSeq" id="WP_057775787.1">
    <property type="nucleotide sequence ID" value="NZ_CP042593.1"/>
</dbReference>
<dbReference type="Pfam" id="PF00702">
    <property type="entry name" value="Hydrolase"/>
    <property type="match status" value="1"/>
</dbReference>
<dbReference type="InterPro" id="IPR023214">
    <property type="entry name" value="HAD_sf"/>
</dbReference>
<gene>
    <name evidence="1" type="ORF">FSZ17_04020</name>
</gene>
<sequence length="235" mass="27550">MKKKVFIFDLDGTLYHDMAFTEAYIELLTNDYWIQDAIKYELNDILDGVSEIDLNDILNTQIGSYSLGDPWQVILYLSRKYEIPEAKQVEAFYNVREQMIQPGFALKMNNTYIETVKNLDDVKILMTNSPEENASTFVHLFGLNNAFDHYYYDAKKPTGMSTYVKKIQKMYPDHEIISIGDNYINDIKPCQDIGIKGIYINHFNKTINDQYVQVVQDLKELNEMLMTTYEKRKTH</sequence>
<dbReference type="Gene3D" id="3.40.50.1000">
    <property type="entry name" value="HAD superfamily/HAD-like"/>
    <property type="match status" value="1"/>
</dbReference>
<dbReference type="Gene3D" id="1.10.150.520">
    <property type="match status" value="1"/>
</dbReference>
<dbReference type="Proteomes" id="UP000321555">
    <property type="component" value="Chromosome"/>
</dbReference>
<dbReference type="OrthoDB" id="2081981at2"/>
<reference evidence="2" key="1">
    <citation type="submission" date="2019-08" db="EMBL/GenBank/DDBJ databases">
        <authorList>
            <person name="Zheng X."/>
        </authorList>
    </citation>
    <scope>NUCLEOTIDE SEQUENCE [LARGE SCALE GENOMIC DNA]</scope>
    <source>
        <strain evidence="2">FJAT-25496</strain>
    </source>
</reference>